<feature type="signal peptide" evidence="2">
    <location>
        <begin position="1"/>
        <end position="16"/>
    </location>
</feature>
<dbReference type="PANTHER" id="PTHR38681:SF1">
    <property type="entry name" value="RETROVIRUS-RELATED POL POLYPROTEIN FROM TRANSPOSON 412-LIKE PROTEIN"/>
    <property type="match status" value="1"/>
</dbReference>
<dbReference type="GO" id="GO:0015074">
    <property type="term" value="P:DNA integration"/>
    <property type="evidence" value="ECO:0007669"/>
    <property type="project" value="InterPro"/>
</dbReference>
<evidence type="ECO:0000313" key="4">
    <source>
        <dbReference type="EMBL" id="KAJ1524661.1"/>
    </source>
</evidence>
<feature type="domain" description="Integrase catalytic" evidence="3">
    <location>
        <begin position="105"/>
        <end position="237"/>
    </location>
</feature>
<proteinExistence type="predicted"/>
<dbReference type="InterPro" id="IPR036397">
    <property type="entry name" value="RNaseH_sf"/>
</dbReference>
<feature type="region of interest" description="Disordered" evidence="1">
    <location>
        <begin position="585"/>
        <end position="728"/>
    </location>
</feature>
<dbReference type="GO" id="GO:0003676">
    <property type="term" value="F:nucleic acid binding"/>
    <property type="evidence" value="ECO:0007669"/>
    <property type="project" value="InterPro"/>
</dbReference>
<feature type="compositionally biased region" description="Polar residues" evidence="1">
    <location>
        <begin position="679"/>
        <end position="690"/>
    </location>
</feature>
<name>A0AAV7XI16_9NEOP</name>
<evidence type="ECO:0000256" key="1">
    <source>
        <dbReference type="SAM" id="MobiDB-lite"/>
    </source>
</evidence>
<dbReference type="EMBL" id="JAPTSV010000009">
    <property type="protein sequence ID" value="KAJ1524661.1"/>
    <property type="molecule type" value="Genomic_DNA"/>
</dbReference>
<dbReference type="PROSITE" id="PS50994">
    <property type="entry name" value="INTEGRASE"/>
    <property type="match status" value="1"/>
</dbReference>
<dbReference type="InterPro" id="IPR013087">
    <property type="entry name" value="Znf_C2H2_type"/>
</dbReference>
<dbReference type="PANTHER" id="PTHR38681">
    <property type="entry name" value="RETROVIRUS-RELATED POL POLYPROTEIN FROM TRANSPOSON 412-LIKE PROTEIN-RELATED"/>
    <property type="match status" value="1"/>
</dbReference>
<dbReference type="Gene3D" id="3.30.420.10">
    <property type="entry name" value="Ribonuclease H-like superfamily/Ribonuclease H"/>
    <property type="match status" value="1"/>
</dbReference>
<feature type="compositionally biased region" description="Low complexity" evidence="1">
    <location>
        <begin position="622"/>
        <end position="631"/>
    </location>
</feature>
<evidence type="ECO:0000313" key="5">
    <source>
        <dbReference type="Proteomes" id="UP001075354"/>
    </source>
</evidence>
<organism evidence="4 5">
    <name type="scientific">Megalurothrips usitatus</name>
    <name type="common">bean blossom thrips</name>
    <dbReference type="NCBI Taxonomy" id="439358"/>
    <lineage>
        <taxon>Eukaryota</taxon>
        <taxon>Metazoa</taxon>
        <taxon>Ecdysozoa</taxon>
        <taxon>Arthropoda</taxon>
        <taxon>Hexapoda</taxon>
        <taxon>Insecta</taxon>
        <taxon>Pterygota</taxon>
        <taxon>Neoptera</taxon>
        <taxon>Paraneoptera</taxon>
        <taxon>Thysanoptera</taxon>
        <taxon>Terebrantia</taxon>
        <taxon>Thripoidea</taxon>
        <taxon>Thripidae</taxon>
        <taxon>Megalurothrips</taxon>
    </lineage>
</organism>
<reference evidence="4" key="1">
    <citation type="submission" date="2022-12" db="EMBL/GenBank/DDBJ databases">
        <title>Chromosome-level genome assembly of the bean flower thrips Megalurothrips usitatus.</title>
        <authorList>
            <person name="Ma L."/>
            <person name="Liu Q."/>
            <person name="Li H."/>
            <person name="Cai W."/>
        </authorList>
    </citation>
    <scope>NUCLEOTIDE SEQUENCE</scope>
    <source>
        <strain evidence="4">Cailab_2022a</strain>
    </source>
</reference>
<keyword evidence="5" id="KW-1185">Reference proteome</keyword>
<dbReference type="InterPro" id="IPR012337">
    <property type="entry name" value="RNaseH-like_sf"/>
</dbReference>
<accession>A0AAV7XI16</accession>
<dbReference type="PROSITE" id="PS00028">
    <property type="entry name" value="ZINC_FINGER_C2H2_1"/>
    <property type="match status" value="1"/>
</dbReference>
<sequence>MGIAILLVFVFVQCAGHRSGSAIIAIVRQRHRARDHAPRSEPLFIFQTISGTSAGRTTWWRTPFHGWQQCGSRLWTRRHCPTRRTRTTNCAPSQRTPPCPSARWTRWPEATPLQDITAETVGLAFLASWVTRFGTPERITVDRGSQFTSILFHSMADMFGAKVQHTTSYHPEANGQVECLHRPLKAAIMDLAKCSHVFLRVDRVRRSLTPPYTGPHRVIDRDSRGKTMTIELLSTMSSEDLFADSLPSNLSPGTLGSTPIDASGVVGTAASADTADTSAAAGQGGQTCPECRKFLKTRSGFTRHMFLHKINDYNSRKPLEEDIESFLFDFFKEILTEISKEPAVGIMGAQKRECVAALSQASSTDVSLLLEAVSKPLMECVLLRTKIMPSAQYEEALKNVNKLLANPVFCEDVKSKLILCAPEVLSGKSDNVLQRLVWRITTKLMNAIQERVFRYMRAKHLAAYESYTMKEDEMETFKNHIGNVPRAVYKFGLKTQNSIWALRVKCLQEGVERIIQSQLDSESACTAKFVFDSLTNVENLILLDHVRELTRGILSEDLAMDFTHDLLKSVTELSGKLDAKRKLDKVKQKQKASQVSLRTSLKRNPVAGIGQLKATEDDPDDPSAASPSSRPVAHHPKDSASTSRRKVAQPKKTAASTSNPAASQPEDGASASKRKGAQSKRTAAPTQSETVALEGSKVTPRQQTTAAAKNAPPKRNPTRTSSRKRSSK</sequence>
<evidence type="ECO:0000259" key="3">
    <source>
        <dbReference type="PROSITE" id="PS50994"/>
    </source>
</evidence>
<protein>
    <recommendedName>
        <fullName evidence="3">Integrase catalytic domain-containing protein</fullName>
    </recommendedName>
</protein>
<feature type="chain" id="PRO_5043552291" description="Integrase catalytic domain-containing protein" evidence="2">
    <location>
        <begin position="17"/>
        <end position="728"/>
    </location>
</feature>
<feature type="compositionally biased region" description="Low complexity" evidence="1">
    <location>
        <begin position="704"/>
        <end position="713"/>
    </location>
</feature>
<dbReference type="InterPro" id="IPR001584">
    <property type="entry name" value="Integrase_cat-core"/>
</dbReference>
<evidence type="ECO:0000256" key="2">
    <source>
        <dbReference type="SAM" id="SignalP"/>
    </source>
</evidence>
<keyword evidence="2" id="KW-0732">Signal</keyword>
<dbReference type="AlphaFoldDB" id="A0AAV7XI16"/>
<gene>
    <name evidence="4" type="ORF">ONE63_011144</name>
</gene>
<comment type="caution">
    <text evidence="4">The sequence shown here is derived from an EMBL/GenBank/DDBJ whole genome shotgun (WGS) entry which is preliminary data.</text>
</comment>
<dbReference type="Proteomes" id="UP001075354">
    <property type="component" value="Chromosome 9"/>
</dbReference>
<dbReference type="SUPFAM" id="SSF53098">
    <property type="entry name" value="Ribonuclease H-like"/>
    <property type="match status" value="1"/>
</dbReference>